<gene>
    <name evidence="6" type="ORF">SYNPS1DRAFT_12502</name>
</gene>
<evidence type="ECO:0000256" key="2">
    <source>
        <dbReference type="PIRNR" id="PIRNR000077"/>
    </source>
</evidence>
<keyword evidence="7" id="KW-1185">Reference proteome</keyword>
<dbReference type="OrthoDB" id="10263751at2759"/>
<evidence type="ECO:0000259" key="5">
    <source>
        <dbReference type="PROSITE" id="PS51352"/>
    </source>
</evidence>
<feature type="site" description="Contributes to redox potential value" evidence="3">
    <location>
        <position position="32"/>
    </location>
</feature>
<feature type="site" description="Contributes to redox potential value" evidence="3">
    <location>
        <position position="31"/>
    </location>
</feature>
<dbReference type="InterPro" id="IPR017937">
    <property type="entry name" value="Thioredoxin_CS"/>
</dbReference>
<feature type="domain" description="Thioredoxin" evidence="5">
    <location>
        <begin position="1"/>
        <end position="105"/>
    </location>
</feature>
<evidence type="ECO:0000256" key="1">
    <source>
        <dbReference type="ARBA" id="ARBA00023157"/>
    </source>
</evidence>
<keyword evidence="1 4" id="KW-1015">Disulfide bond</keyword>
<reference evidence="7" key="1">
    <citation type="journal article" date="2018" name="Nat. Microbiol.">
        <title>Leveraging single-cell genomics to expand the fungal tree of life.</title>
        <authorList>
            <person name="Ahrendt S.R."/>
            <person name="Quandt C.A."/>
            <person name="Ciobanu D."/>
            <person name="Clum A."/>
            <person name="Salamov A."/>
            <person name="Andreopoulos B."/>
            <person name="Cheng J.F."/>
            <person name="Woyke T."/>
            <person name="Pelin A."/>
            <person name="Henrissat B."/>
            <person name="Reynolds N.K."/>
            <person name="Benny G.L."/>
            <person name="Smith M.E."/>
            <person name="James T.Y."/>
            <person name="Grigoriev I.V."/>
        </authorList>
    </citation>
    <scope>NUCLEOTIDE SEQUENCE [LARGE SCALE GENOMIC DNA]</scope>
    <source>
        <strain evidence="7">Benny S71-1</strain>
    </source>
</reference>
<comment type="similarity">
    <text evidence="2">Belongs to the thioredoxin family.</text>
</comment>
<dbReference type="Proteomes" id="UP000278143">
    <property type="component" value="Unassembled WGS sequence"/>
</dbReference>
<dbReference type="Pfam" id="PF00085">
    <property type="entry name" value="Thioredoxin"/>
    <property type="match status" value="1"/>
</dbReference>
<evidence type="ECO:0000313" key="6">
    <source>
        <dbReference type="EMBL" id="RKP27554.1"/>
    </source>
</evidence>
<sequence length="105" mass="11468">MVREVTTAEEFDQIISSNSIVVVDFFAEWCGPCRLIAPKIEALAEKTPDVTFIKLDVDKVEEIAQRYGIRAMPTFIFFKDGEKAKEVVGADPGAVASTLAAVKSS</sequence>
<proteinExistence type="inferred from homology"/>
<feature type="site" description="Deprotonates C-terminal active site Cys" evidence="3">
    <location>
        <position position="24"/>
    </location>
</feature>
<dbReference type="EMBL" id="KZ989187">
    <property type="protein sequence ID" value="RKP27554.1"/>
    <property type="molecule type" value="Genomic_DNA"/>
</dbReference>
<evidence type="ECO:0000256" key="3">
    <source>
        <dbReference type="PIRSR" id="PIRSR000077-1"/>
    </source>
</evidence>
<name>A0A4P9Z4P1_9FUNG</name>
<dbReference type="PROSITE" id="PS00194">
    <property type="entry name" value="THIOREDOXIN_1"/>
    <property type="match status" value="1"/>
</dbReference>
<dbReference type="GO" id="GO:0015035">
    <property type="term" value="F:protein-disulfide reductase activity"/>
    <property type="evidence" value="ECO:0007669"/>
    <property type="project" value="InterPro"/>
</dbReference>
<dbReference type="InterPro" id="IPR005746">
    <property type="entry name" value="Thioredoxin"/>
</dbReference>
<dbReference type="AlphaFoldDB" id="A0A4P9Z4P1"/>
<dbReference type="NCBIfam" id="TIGR01068">
    <property type="entry name" value="thioredoxin"/>
    <property type="match status" value="1"/>
</dbReference>
<evidence type="ECO:0000256" key="4">
    <source>
        <dbReference type="PIRSR" id="PIRSR000077-4"/>
    </source>
</evidence>
<dbReference type="FunFam" id="3.40.30.10:FF:000245">
    <property type="entry name" value="Thioredoxin"/>
    <property type="match status" value="1"/>
</dbReference>
<keyword evidence="4" id="KW-0676">Redox-active center</keyword>
<protein>
    <recommendedName>
        <fullName evidence="2">Thioredoxin</fullName>
    </recommendedName>
</protein>
<dbReference type="Gene3D" id="3.40.30.10">
    <property type="entry name" value="Glutaredoxin"/>
    <property type="match status" value="1"/>
</dbReference>
<dbReference type="SUPFAM" id="SSF52833">
    <property type="entry name" value="Thioredoxin-like"/>
    <property type="match status" value="1"/>
</dbReference>
<feature type="active site" description="Nucleophile" evidence="3">
    <location>
        <position position="33"/>
    </location>
</feature>
<feature type="disulfide bond" description="Redox-active" evidence="4">
    <location>
        <begin position="30"/>
        <end position="33"/>
    </location>
</feature>
<organism evidence="6 7">
    <name type="scientific">Syncephalis pseudoplumigaleata</name>
    <dbReference type="NCBI Taxonomy" id="1712513"/>
    <lineage>
        <taxon>Eukaryota</taxon>
        <taxon>Fungi</taxon>
        <taxon>Fungi incertae sedis</taxon>
        <taxon>Zoopagomycota</taxon>
        <taxon>Zoopagomycotina</taxon>
        <taxon>Zoopagomycetes</taxon>
        <taxon>Zoopagales</taxon>
        <taxon>Piptocephalidaceae</taxon>
        <taxon>Syncephalis</taxon>
    </lineage>
</organism>
<dbReference type="InterPro" id="IPR036249">
    <property type="entry name" value="Thioredoxin-like_sf"/>
</dbReference>
<dbReference type="InterPro" id="IPR013766">
    <property type="entry name" value="Thioredoxin_domain"/>
</dbReference>
<evidence type="ECO:0000313" key="7">
    <source>
        <dbReference type="Proteomes" id="UP000278143"/>
    </source>
</evidence>
<dbReference type="PANTHER" id="PTHR46115">
    <property type="entry name" value="THIOREDOXIN-LIKE PROTEIN 1"/>
    <property type="match status" value="1"/>
</dbReference>
<dbReference type="CDD" id="cd02947">
    <property type="entry name" value="TRX_family"/>
    <property type="match status" value="1"/>
</dbReference>
<dbReference type="PIRSF" id="PIRSF000077">
    <property type="entry name" value="Thioredoxin"/>
    <property type="match status" value="1"/>
</dbReference>
<dbReference type="PROSITE" id="PS51352">
    <property type="entry name" value="THIOREDOXIN_2"/>
    <property type="match status" value="1"/>
</dbReference>
<accession>A0A4P9Z4P1</accession>
<feature type="active site" description="Nucleophile" evidence="3">
    <location>
        <position position="30"/>
    </location>
</feature>
<dbReference type="PRINTS" id="PR00421">
    <property type="entry name" value="THIOREDOXIN"/>
</dbReference>